<dbReference type="Gene3D" id="3.40.50.300">
    <property type="entry name" value="P-loop containing nucleotide triphosphate hydrolases"/>
    <property type="match status" value="1"/>
</dbReference>
<evidence type="ECO:0000313" key="1">
    <source>
        <dbReference type="EMBL" id="NDV41157.1"/>
    </source>
</evidence>
<dbReference type="SUPFAM" id="SSF52540">
    <property type="entry name" value="P-loop containing nucleoside triphosphate hydrolases"/>
    <property type="match status" value="1"/>
</dbReference>
<dbReference type="InterPro" id="IPR027417">
    <property type="entry name" value="P-loop_NTPase"/>
</dbReference>
<sequence>MRTDAASLLRMTSQNLLPISNQLGLQRAQEIHAVNYMECSALGMWGVKEVFGEAIRAVLLKNSKPPKKLHGGCVLF</sequence>
<organism evidence="1">
    <name type="scientific">Arcella intermedia</name>
    <dbReference type="NCBI Taxonomy" id="1963864"/>
    <lineage>
        <taxon>Eukaryota</taxon>
        <taxon>Amoebozoa</taxon>
        <taxon>Tubulinea</taxon>
        <taxon>Elardia</taxon>
        <taxon>Arcellinida</taxon>
        <taxon>Sphaerothecina</taxon>
        <taxon>Arcellidae</taxon>
        <taxon>Arcella</taxon>
    </lineage>
</organism>
<name>A0A6B2LW22_9EUKA</name>
<reference evidence="1" key="1">
    <citation type="journal article" date="2020" name="J. Eukaryot. Microbiol.">
        <title>De novo Sequencing, Assembly and Annotation of the Transcriptome for the Free-Living Testate Amoeba Arcella intermedia.</title>
        <authorList>
            <person name="Ribeiro G.M."/>
            <person name="Porfirio-Sousa A.L."/>
            <person name="Maurer-Alcala X.X."/>
            <person name="Katz L.A."/>
            <person name="Lahr D.J.G."/>
        </authorList>
    </citation>
    <scope>NUCLEOTIDE SEQUENCE</scope>
</reference>
<protein>
    <submittedName>
        <fullName evidence="1">Uncharacterized protein</fullName>
    </submittedName>
</protein>
<dbReference type="EMBL" id="GIBP01012188">
    <property type="protein sequence ID" value="NDV41157.1"/>
    <property type="molecule type" value="Transcribed_RNA"/>
</dbReference>
<proteinExistence type="predicted"/>
<accession>A0A6B2LW22</accession>
<dbReference type="AlphaFoldDB" id="A0A6B2LW22"/>